<dbReference type="GO" id="GO:0140326">
    <property type="term" value="F:ATPase-coupled intramembrane lipid transporter activity"/>
    <property type="evidence" value="ECO:0007669"/>
    <property type="project" value="UniProtKB-EC"/>
</dbReference>
<sequence length="1645" mass="184801">MSVHDTVQGGFDLKNCACDFGSTRSSERGGRQPCLLPTSGMQSDKQSTARPLGQELNHAKTRNHLRCRCRQQQSTCSRRRYVTQATQGLFFHHLIASFIRSQRPPVHRSKARLLFKPLQHQSESAHDLPSSSHLSPTMFGKRGSKKSPSVARDASKQGNLASFRAKFANFSLDPDTVFKKKRPPPAPRSVYFNEPLPEQAFDAKGRPQYPFVFASNQVLTAKYTIYNFFFKNLLEQFRRVANLFFLLIVILQFFPQFTTINPGVSMLPLLAVLGITMIKDGYEDFKRHQSDRNINRLRVKTLTGGGWQNPNVMEANGRSLAAWLTSIRDKFFGGKKKQSSHLQKEMAEKAEAAAEEGHAHQIASPIPPAADAPGGGGATQVHSSVPVPGEANLPVRASHQLARRTTTRHSQFESEYEQLEDGRIMHGGRILNADEEHAFYSKKAPRWKPKTWENLAVGDFVYLTNNDPIPADIIICATSEEEDACFIETKNLDGETNLKARHAVPELTSLRTPEDCARASLRIDAEPQDTNMYRLNASVVLNDRFDKNGNPLQCPVTLNQILLRGCNVRNTKWVIGVVIMTGWDTKIIANSGVTPSKRSMIEKQMNPMVYFNLVILACVSVACAIADSQLEQYYFDRDAYWEYAAIYSDDNPRINGLVAFANSLITFQNIVPISLYISFEFVRLAQAYFIYDDYDIWYEKTNRRTTAKSWNLSDDLGQIEYIFSDKTGTLTQNVMIFRECAVAGVIYHGDAASPQVGASDTTTTDVPTAKNSDKDDGSTNDGSGIKGSESYHATNTKVNVKPLNPDIPPFHDHRLAEALRDADSQHAKQLGNFFRCLALCHTVLVEDLEDGSIEYQAQSPDEQALVQAAADAGFIFIGKERQTLRILTPYSKEPEVYELLVVNEFSSARKRMSVIVRRESDGQLLMLAKGADSIMFERARQGQEELKQETDAALEEFANKGLRTLCLGGKELTAHFYEDWQHRFHQASVSIQDREDKMEELASELEKDFDLYGATAIEDKLQDGVPETIADLKRAGINVWVATGDKLETAIAIGYSTMLLTEDMNLVVVRGGEYGQPNSAYEQLRKAVVRFFGGPAVLQEMEHQPPGGESESRRSSFMSRRPSYNRNRRSSVSQVSLVGEDNGQRTGGFALVIDGTALGHALSEEFSKDLLLRISTQCKAVICCRVSPLQKALIVRLIKDGLGVMTLAIGDGANDVSMIQAAHVGVGIAGEEGLQAVNSSDYAIAQFRYLKRLVLVHGHWSYYRNSVMITNFFYKQFIQVGTLFWFQIYCAWSTTQAIDYVYILLWNAVWTVAAVIFLGIFDRNINDKVLMQVPELYHQARKRAYFGLKPFLIYFFDGIYQSVVLFFFFAYSYNTTTPRNDGYDINLYEWTTGMAIASVLVANLFVGLNARAWTWFIFVGVWAGTVVMFCFAPIYAAFTSTYSYGNNHFLYQSIQFWTLGFLTCFLALLPRLLAKCFRQSYYPTDVDILRYVDKKNNDHDFTRDPAIPRAHADGAIYSDAAGRPSMTHHTFAPLVRAATSTSRIDGTREAAPTSGVQMHELHQTASRASSTHYDMLTGEQRPNRGYTFSSDEPRAGGLHKRKSVKDRLVPDVFKRSLKKNKDHRKRLTMINQEEDEVAEEPATSS</sequence>
<evidence type="ECO:0000256" key="7">
    <source>
        <dbReference type="ARBA" id="ARBA00022842"/>
    </source>
</evidence>
<dbReference type="GO" id="GO:0005886">
    <property type="term" value="C:plasma membrane"/>
    <property type="evidence" value="ECO:0007669"/>
    <property type="project" value="TreeGrafter"/>
</dbReference>
<feature type="compositionally biased region" description="Basic and acidic residues" evidence="15">
    <location>
        <begin position="348"/>
        <end position="359"/>
    </location>
</feature>
<evidence type="ECO:0000256" key="15">
    <source>
        <dbReference type="SAM" id="MobiDB-lite"/>
    </source>
</evidence>
<keyword evidence="9 14" id="KW-1133">Transmembrane helix</keyword>
<feature type="transmembrane region" description="Helical" evidence="14">
    <location>
        <begin position="1390"/>
        <end position="1408"/>
    </location>
</feature>
<gene>
    <name evidence="18" type="ORF">PHSY_004943</name>
</gene>
<evidence type="ECO:0000256" key="2">
    <source>
        <dbReference type="ARBA" id="ARBA00008109"/>
    </source>
</evidence>
<dbReference type="NCBIfam" id="TIGR01494">
    <property type="entry name" value="ATPase_P-type"/>
    <property type="match status" value="1"/>
</dbReference>
<feature type="region of interest" description="Disordered" evidence="15">
    <location>
        <begin position="122"/>
        <end position="156"/>
    </location>
</feature>
<feature type="binding site" evidence="13">
    <location>
        <position position="1463"/>
    </location>
    <ligand>
        <name>ATP</name>
        <dbReference type="ChEBI" id="CHEBI:30616"/>
    </ligand>
</feature>
<evidence type="ECO:0000256" key="12">
    <source>
        <dbReference type="ARBA" id="ARBA00049128"/>
    </source>
</evidence>
<evidence type="ECO:0000259" key="17">
    <source>
        <dbReference type="Pfam" id="PF16212"/>
    </source>
</evidence>
<feature type="transmembrane region" description="Helical" evidence="14">
    <location>
        <begin position="1450"/>
        <end position="1469"/>
    </location>
</feature>
<dbReference type="EC" id="7.6.2.1" evidence="14"/>
<feature type="compositionally biased region" description="Low complexity" evidence="15">
    <location>
        <begin position="1115"/>
        <end position="1136"/>
    </location>
</feature>
<proteinExistence type="inferred from homology"/>
<dbReference type="SFLD" id="SFLDS00003">
    <property type="entry name" value="Haloacid_Dehalogenase"/>
    <property type="match status" value="1"/>
</dbReference>
<dbReference type="SUPFAM" id="SSF81660">
    <property type="entry name" value="Metal cation-transporting ATPase, ATP-binding domain N"/>
    <property type="match status" value="1"/>
</dbReference>
<dbReference type="SUPFAM" id="SSF81653">
    <property type="entry name" value="Calcium ATPase, transduction domain A"/>
    <property type="match status" value="1"/>
</dbReference>
<comment type="subcellular location">
    <subcellularLocation>
        <location evidence="1 14">Membrane</location>
        <topology evidence="1 14">Multi-pass membrane protein</topology>
    </subcellularLocation>
</comment>
<dbReference type="Proteomes" id="UP000014071">
    <property type="component" value="Unassembled WGS sequence"/>
</dbReference>
<feature type="region of interest" description="Disordered" evidence="15">
    <location>
        <begin position="22"/>
        <end position="51"/>
    </location>
</feature>
<evidence type="ECO:0000313" key="19">
    <source>
        <dbReference type="Proteomes" id="UP000014071"/>
    </source>
</evidence>
<dbReference type="InterPro" id="IPR001757">
    <property type="entry name" value="P_typ_ATPase"/>
</dbReference>
<comment type="similarity">
    <text evidence="2 14">Belongs to the cation transport ATPase (P-type) (TC 3.A.3) family. Type IV subfamily.</text>
</comment>
<dbReference type="SUPFAM" id="SSF56784">
    <property type="entry name" value="HAD-like"/>
    <property type="match status" value="1"/>
</dbReference>
<dbReference type="PANTHER" id="PTHR24092">
    <property type="entry name" value="PROBABLE PHOSPHOLIPID-TRANSPORTING ATPASE"/>
    <property type="match status" value="1"/>
</dbReference>
<dbReference type="InterPro" id="IPR023214">
    <property type="entry name" value="HAD_sf"/>
</dbReference>
<dbReference type="PROSITE" id="PS00154">
    <property type="entry name" value="ATPASE_E1_E2"/>
    <property type="match status" value="1"/>
</dbReference>
<comment type="catalytic activity">
    <reaction evidence="11 14">
        <text>ATP + H2O + phospholipidSide 1 = ADP + phosphate + phospholipidSide 2.</text>
        <dbReference type="EC" id="7.6.2.1"/>
    </reaction>
</comment>
<dbReference type="EMBL" id="DF238808">
    <property type="protein sequence ID" value="GAC97358.1"/>
    <property type="molecule type" value="Genomic_DNA"/>
</dbReference>
<dbReference type="RefSeq" id="XP_012190945.1">
    <property type="nucleotide sequence ID" value="XM_012335555.1"/>
</dbReference>
<keyword evidence="3 14" id="KW-0812">Transmembrane</keyword>
<dbReference type="InterPro" id="IPR008250">
    <property type="entry name" value="ATPase_P-typ_transduc_dom_A_sf"/>
</dbReference>
<keyword evidence="6 13" id="KW-0067">ATP-binding</keyword>
<dbReference type="Pfam" id="PF16209">
    <property type="entry name" value="PhoLip_ATPase_N"/>
    <property type="match status" value="1"/>
</dbReference>
<evidence type="ECO:0000256" key="3">
    <source>
        <dbReference type="ARBA" id="ARBA00022692"/>
    </source>
</evidence>
<evidence type="ECO:0000256" key="8">
    <source>
        <dbReference type="ARBA" id="ARBA00022967"/>
    </source>
</evidence>
<feature type="region of interest" description="Disordered" evidence="15">
    <location>
        <begin position="348"/>
        <end position="413"/>
    </location>
</feature>
<dbReference type="Pfam" id="PF13246">
    <property type="entry name" value="Cation_ATPase"/>
    <property type="match status" value="1"/>
</dbReference>
<feature type="region of interest" description="Disordered" evidence="15">
    <location>
        <begin position="755"/>
        <end position="791"/>
    </location>
</feature>
<evidence type="ECO:0000313" key="18">
    <source>
        <dbReference type="EMBL" id="GAC97358.1"/>
    </source>
</evidence>
<dbReference type="InterPro" id="IPR023299">
    <property type="entry name" value="ATPase_P-typ_cyto_dom_N"/>
</dbReference>
<comment type="catalytic activity">
    <reaction evidence="12">
        <text>a 1,2-diacyl-sn-glycero-3-phosphoethanolamine(out) + ATP + H2O = a 1,2-diacyl-sn-glycero-3-phosphoethanolamine(in) + ADP + phosphate + H(+)</text>
        <dbReference type="Rhea" id="RHEA:66132"/>
        <dbReference type="ChEBI" id="CHEBI:15377"/>
        <dbReference type="ChEBI" id="CHEBI:15378"/>
        <dbReference type="ChEBI" id="CHEBI:30616"/>
        <dbReference type="ChEBI" id="CHEBI:43474"/>
        <dbReference type="ChEBI" id="CHEBI:64612"/>
        <dbReference type="ChEBI" id="CHEBI:456216"/>
    </reaction>
    <physiologicalReaction direction="left-to-right" evidence="12">
        <dbReference type="Rhea" id="RHEA:66133"/>
    </physiologicalReaction>
</comment>
<dbReference type="GO" id="GO:0016887">
    <property type="term" value="F:ATP hydrolysis activity"/>
    <property type="evidence" value="ECO:0007669"/>
    <property type="project" value="InterPro"/>
</dbReference>
<dbReference type="PRINTS" id="PR00119">
    <property type="entry name" value="CATATPASE"/>
</dbReference>
<dbReference type="InterPro" id="IPR032630">
    <property type="entry name" value="P_typ_ATPase_c"/>
</dbReference>
<dbReference type="FunFam" id="3.40.50.1000:FF:000001">
    <property type="entry name" value="Phospholipid-transporting ATPase IC"/>
    <property type="match status" value="1"/>
</dbReference>
<dbReference type="NCBIfam" id="TIGR01652">
    <property type="entry name" value="ATPase-Plipid"/>
    <property type="match status" value="1"/>
</dbReference>
<feature type="domain" description="P-type ATPase C-terminal" evidence="17">
    <location>
        <begin position="1237"/>
        <end position="1484"/>
    </location>
</feature>
<feature type="region of interest" description="Disordered" evidence="15">
    <location>
        <begin position="1579"/>
        <end position="1603"/>
    </location>
</feature>
<evidence type="ECO:0000256" key="11">
    <source>
        <dbReference type="ARBA" id="ARBA00034036"/>
    </source>
</evidence>
<evidence type="ECO:0000256" key="4">
    <source>
        <dbReference type="ARBA" id="ARBA00022723"/>
    </source>
</evidence>
<feature type="compositionally biased region" description="Polar residues" evidence="15">
    <location>
        <begin position="39"/>
        <end position="49"/>
    </location>
</feature>
<feature type="compositionally biased region" description="Basic residues" evidence="15">
    <location>
        <begin position="1615"/>
        <end position="1627"/>
    </location>
</feature>
<evidence type="ECO:0000259" key="16">
    <source>
        <dbReference type="Pfam" id="PF16209"/>
    </source>
</evidence>
<dbReference type="GO" id="GO:0000287">
    <property type="term" value="F:magnesium ion binding"/>
    <property type="evidence" value="ECO:0007669"/>
    <property type="project" value="UniProtKB-UniRule"/>
</dbReference>
<dbReference type="Gene3D" id="3.40.1110.10">
    <property type="entry name" value="Calcium-transporting ATPase, cytoplasmic domain N"/>
    <property type="match status" value="1"/>
</dbReference>
<keyword evidence="10 14" id="KW-0472">Membrane</keyword>
<dbReference type="InterPro" id="IPR032631">
    <property type="entry name" value="P-type_ATPase_N"/>
</dbReference>
<dbReference type="PANTHER" id="PTHR24092:SF153">
    <property type="entry name" value="PHOSPHOLIPID-TRANSPORTING ATPASE"/>
    <property type="match status" value="1"/>
</dbReference>
<reference evidence="19" key="1">
    <citation type="journal article" date="2013" name="Genome Announc.">
        <title>Draft genome sequence of the basidiomycetous yeast-like fungus Pseudozyma hubeiensis SY62, which produces an abundant amount of the biosurfactant mannosylerythritol lipids.</title>
        <authorList>
            <person name="Konishi M."/>
            <person name="Hatada Y."/>
            <person name="Horiuchi J."/>
        </authorList>
    </citation>
    <scope>NUCLEOTIDE SEQUENCE [LARGE SCALE GENOMIC DNA]</scope>
    <source>
        <strain evidence="19">SY62</strain>
    </source>
</reference>
<dbReference type="InterPro" id="IPR023298">
    <property type="entry name" value="ATPase_P-typ_TM_dom_sf"/>
</dbReference>
<evidence type="ECO:0000256" key="13">
    <source>
        <dbReference type="PIRSR" id="PIRSR606539-2"/>
    </source>
</evidence>
<feature type="transmembrane region" description="Helical" evidence="14">
    <location>
        <begin position="1415"/>
        <end position="1438"/>
    </location>
</feature>
<dbReference type="SUPFAM" id="SSF81665">
    <property type="entry name" value="Calcium ATPase, transmembrane domain M"/>
    <property type="match status" value="1"/>
</dbReference>
<dbReference type="OrthoDB" id="377733at2759"/>
<evidence type="ECO:0000256" key="9">
    <source>
        <dbReference type="ARBA" id="ARBA00022989"/>
    </source>
</evidence>
<dbReference type="Pfam" id="PF16212">
    <property type="entry name" value="PhoLip_ATPase_C"/>
    <property type="match status" value="1"/>
</dbReference>
<accession>R9P7K3</accession>
<dbReference type="SFLD" id="SFLDF00027">
    <property type="entry name" value="p-type_atpase"/>
    <property type="match status" value="1"/>
</dbReference>
<dbReference type="Gene3D" id="3.40.50.1000">
    <property type="entry name" value="HAD superfamily/HAD-like"/>
    <property type="match status" value="1"/>
</dbReference>
<dbReference type="HOGENOM" id="CLU_000846_0_0_1"/>
<keyword evidence="8 14" id="KW-1278">Translocase</keyword>
<dbReference type="InterPro" id="IPR018303">
    <property type="entry name" value="ATPase_P-typ_P_site"/>
</dbReference>
<dbReference type="InterPro" id="IPR036412">
    <property type="entry name" value="HAD-like_sf"/>
</dbReference>
<evidence type="ECO:0000256" key="5">
    <source>
        <dbReference type="ARBA" id="ARBA00022741"/>
    </source>
</evidence>
<feature type="domain" description="P-type ATPase N-terminal" evidence="16">
    <location>
        <begin position="210"/>
        <end position="265"/>
    </location>
</feature>
<dbReference type="InterPro" id="IPR044492">
    <property type="entry name" value="P_typ_ATPase_HD_dom"/>
</dbReference>
<evidence type="ECO:0000256" key="14">
    <source>
        <dbReference type="RuleBase" id="RU362033"/>
    </source>
</evidence>
<dbReference type="InterPro" id="IPR006539">
    <property type="entry name" value="P-type_ATPase_IV"/>
</dbReference>
<evidence type="ECO:0000256" key="10">
    <source>
        <dbReference type="ARBA" id="ARBA00023136"/>
    </source>
</evidence>
<feature type="transmembrane region" description="Helical" evidence="14">
    <location>
        <begin position="1300"/>
        <end position="1321"/>
    </location>
</feature>
<evidence type="ECO:0000256" key="1">
    <source>
        <dbReference type="ARBA" id="ARBA00004141"/>
    </source>
</evidence>
<feature type="region of interest" description="Disordered" evidence="15">
    <location>
        <begin position="1100"/>
        <end position="1137"/>
    </location>
</feature>
<keyword evidence="19" id="KW-1185">Reference proteome</keyword>
<dbReference type="Gene3D" id="2.70.150.10">
    <property type="entry name" value="Calcium-transporting ATPase, cytoplasmic transduction domain A"/>
    <property type="match status" value="1"/>
</dbReference>
<comment type="caution">
    <text evidence="14">Lacks conserved residue(s) required for the propagation of feature annotation.</text>
</comment>
<dbReference type="GO" id="GO:0045332">
    <property type="term" value="P:phospholipid translocation"/>
    <property type="evidence" value="ECO:0007669"/>
    <property type="project" value="TreeGrafter"/>
</dbReference>
<protein>
    <recommendedName>
        <fullName evidence="14">Phospholipid-transporting ATPase</fullName>
        <ecNumber evidence="14">7.6.2.1</ecNumber>
    </recommendedName>
</protein>
<keyword evidence="4" id="KW-0479">Metal-binding</keyword>
<keyword evidence="7 14" id="KW-0460">Magnesium</keyword>
<keyword evidence="5 13" id="KW-0547">Nucleotide-binding</keyword>
<dbReference type="STRING" id="1305764.R9P7K3"/>
<feature type="region of interest" description="Disordered" evidence="15">
    <location>
        <begin position="1615"/>
        <end position="1645"/>
    </location>
</feature>
<organism evidence="18 19">
    <name type="scientific">Pseudozyma hubeiensis (strain SY62)</name>
    <name type="common">Yeast</name>
    <dbReference type="NCBI Taxonomy" id="1305764"/>
    <lineage>
        <taxon>Eukaryota</taxon>
        <taxon>Fungi</taxon>
        <taxon>Dikarya</taxon>
        <taxon>Basidiomycota</taxon>
        <taxon>Ustilaginomycotina</taxon>
        <taxon>Ustilaginomycetes</taxon>
        <taxon>Ustilaginales</taxon>
        <taxon>Ustilaginaceae</taxon>
        <taxon>Pseudozyma</taxon>
    </lineage>
</organism>
<feature type="compositionally biased region" description="Polar residues" evidence="15">
    <location>
        <begin position="756"/>
        <end position="770"/>
    </location>
</feature>
<feature type="transmembrane region" description="Helical" evidence="14">
    <location>
        <begin position="1351"/>
        <end position="1370"/>
    </location>
</feature>
<dbReference type="SFLD" id="SFLDG00002">
    <property type="entry name" value="C1.7:_P-type_atpase_like"/>
    <property type="match status" value="1"/>
</dbReference>
<name>R9P7K3_PSEHS</name>
<dbReference type="GeneID" id="24110224"/>
<dbReference type="eggNOG" id="KOG0206">
    <property type="taxonomic scope" value="Eukaryota"/>
</dbReference>
<evidence type="ECO:0000256" key="6">
    <source>
        <dbReference type="ARBA" id="ARBA00022840"/>
    </source>
</evidence>
<dbReference type="GO" id="GO:0005524">
    <property type="term" value="F:ATP binding"/>
    <property type="evidence" value="ECO:0007669"/>
    <property type="project" value="UniProtKB-UniRule"/>
</dbReference>